<evidence type="ECO:0000313" key="1">
    <source>
        <dbReference type="EMBL" id="CDH46124.1"/>
    </source>
</evidence>
<proteinExistence type="predicted"/>
<organism evidence="1 2">
    <name type="scientific">Candidatus Contendobacter odensis Run_B_J11</name>
    <dbReference type="NCBI Taxonomy" id="1400861"/>
    <lineage>
        <taxon>Bacteria</taxon>
        <taxon>Pseudomonadati</taxon>
        <taxon>Pseudomonadota</taxon>
        <taxon>Gammaproteobacteria</taxon>
        <taxon>Candidatus Competibacteraceae</taxon>
        <taxon>Candidatus Contendibacter</taxon>
    </lineage>
</organism>
<name>A0A7U7GE28_9GAMM</name>
<gene>
    <name evidence="1" type="ORF">BN874_360007</name>
</gene>
<accession>A0A7U7GE28</accession>
<sequence>MVPTASGIAALIKNTFANEFLKMFIHSLAADIEFFSRNTRDIRRMFLHTLKNESPYSFAAHLYPSHRKTPHIDNFIKDYCQL</sequence>
<protein>
    <submittedName>
        <fullName evidence="1">Uncharacterized protein</fullName>
    </submittedName>
</protein>
<comment type="caution">
    <text evidence="1">The sequence shown here is derived from an EMBL/GenBank/DDBJ whole genome shotgun (WGS) entry which is preliminary data.</text>
</comment>
<evidence type="ECO:0000313" key="2">
    <source>
        <dbReference type="Proteomes" id="UP000019184"/>
    </source>
</evidence>
<reference evidence="1 2" key="1">
    <citation type="journal article" date="2014" name="ISME J.">
        <title>Candidatus Competibacter-lineage genomes retrieved from metagenomes reveal functional metabolic diversity.</title>
        <authorList>
            <person name="McIlroy S.J."/>
            <person name="Albertsen M."/>
            <person name="Andresen E.K."/>
            <person name="Saunders A.M."/>
            <person name="Kristiansen R."/>
            <person name="Stokholm-Bjerregaard M."/>
            <person name="Nielsen K.L."/>
            <person name="Nielsen P.H."/>
        </authorList>
    </citation>
    <scope>NUCLEOTIDE SEQUENCE [LARGE SCALE GENOMIC DNA]</scope>
    <source>
        <strain evidence="1 2">Run_B_J11</strain>
    </source>
</reference>
<dbReference type="Proteomes" id="UP000019184">
    <property type="component" value="Unassembled WGS sequence"/>
</dbReference>
<dbReference type="EMBL" id="CBTK010000250">
    <property type="protein sequence ID" value="CDH46124.1"/>
    <property type="molecule type" value="Genomic_DNA"/>
</dbReference>
<keyword evidence="2" id="KW-1185">Reference proteome</keyword>
<dbReference type="AlphaFoldDB" id="A0A7U7GE28"/>